<dbReference type="InterPro" id="IPR011009">
    <property type="entry name" value="Kinase-like_dom_sf"/>
</dbReference>
<sequence>MDQLIDKIPFVNHDSRIKKIKKGFSADKKFVVDNRYLIRVFSSEQEASREKEFKTIMRLQTYSKYVPEVVEFGSITDTDYSYMILTYITGKDGEAVLQCLTEDEQYEAGIQAGMELKKLHAFPAPENIPSWYEIKRRKSNKYLSELEAIDVDVNMKRMLRSYIKENEQLLYNRPNTFQHDDFHPANLLINEGRFAGIIDFQRIDWGDPIHDLQKLGFFSNRVSNAFTRGIVDGYNENDVSIKFWELYALYSAMHIVSSLVWGRKMGNYQTMLTYSLDVIRDHKNFTTCIPAWYR</sequence>
<evidence type="ECO:0000313" key="3">
    <source>
        <dbReference type="Proteomes" id="UP000675284"/>
    </source>
</evidence>
<protein>
    <submittedName>
        <fullName evidence="2">Aminoglycoside phosphotransferase family protein</fullName>
    </submittedName>
</protein>
<comment type="caution">
    <text evidence="2">The sequence shown here is derived from an EMBL/GenBank/DDBJ whole genome shotgun (WGS) entry which is preliminary data.</text>
</comment>
<dbReference type="Gene3D" id="3.90.1200.10">
    <property type="match status" value="1"/>
</dbReference>
<reference evidence="2" key="1">
    <citation type="submission" date="2021-04" db="EMBL/GenBank/DDBJ databases">
        <title>Isolation and polyphasic classification of algal microorganism.</title>
        <authorList>
            <person name="Wang S."/>
        </authorList>
    </citation>
    <scope>NUCLEOTIDE SEQUENCE</scope>
    <source>
        <strain evidence="2">720a</strain>
    </source>
</reference>
<feature type="domain" description="Aminoglycoside phosphotransferase" evidence="1">
    <location>
        <begin position="17"/>
        <end position="236"/>
    </location>
</feature>
<name>A0A941IAU8_9BACI</name>
<dbReference type="Pfam" id="PF01636">
    <property type="entry name" value="APH"/>
    <property type="match status" value="1"/>
</dbReference>
<dbReference type="InterPro" id="IPR002575">
    <property type="entry name" value="Aminoglycoside_PTrfase"/>
</dbReference>
<dbReference type="EMBL" id="JAGSOT010000014">
    <property type="protein sequence ID" value="MBR7795736.1"/>
    <property type="molecule type" value="Genomic_DNA"/>
</dbReference>
<evidence type="ECO:0000259" key="1">
    <source>
        <dbReference type="Pfam" id="PF01636"/>
    </source>
</evidence>
<evidence type="ECO:0000313" key="2">
    <source>
        <dbReference type="EMBL" id="MBR7795736.1"/>
    </source>
</evidence>
<dbReference type="Proteomes" id="UP000675284">
    <property type="component" value="Unassembled WGS sequence"/>
</dbReference>
<keyword evidence="3" id="KW-1185">Reference proteome</keyword>
<dbReference type="RefSeq" id="WP_166530139.1">
    <property type="nucleotide sequence ID" value="NZ_JAGSOT010000014.1"/>
</dbReference>
<dbReference type="SUPFAM" id="SSF56112">
    <property type="entry name" value="Protein kinase-like (PK-like)"/>
    <property type="match status" value="1"/>
</dbReference>
<dbReference type="PANTHER" id="PTHR41283:SF1">
    <property type="entry name" value="AMINOGLYCOSIDE PHOSPHOTRANSFERASE DOMAIN-CONTAINING PROTEIN"/>
    <property type="match status" value="1"/>
</dbReference>
<proteinExistence type="predicted"/>
<accession>A0A941IAU8</accession>
<gene>
    <name evidence="2" type="ORF">KCX74_06715</name>
</gene>
<dbReference type="AlphaFoldDB" id="A0A941IAU8"/>
<dbReference type="PANTHER" id="PTHR41283">
    <property type="entry name" value="AMINOGLYCOSIDE PHOSPHOTRANSFERASE"/>
    <property type="match status" value="1"/>
</dbReference>
<organism evidence="2 3">
    <name type="scientific">Virgibacillus salarius</name>
    <dbReference type="NCBI Taxonomy" id="447199"/>
    <lineage>
        <taxon>Bacteria</taxon>
        <taxon>Bacillati</taxon>
        <taxon>Bacillota</taxon>
        <taxon>Bacilli</taxon>
        <taxon>Bacillales</taxon>
        <taxon>Bacillaceae</taxon>
        <taxon>Virgibacillus</taxon>
    </lineage>
</organism>